<dbReference type="Proteomes" id="UP000001549">
    <property type="component" value="Chromosome"/>
</dbReference>
<keyword evidence="2" id="KW-1185">Reference proteome</keyword>
<organism evidence="1 2">
    <name type="scientific">Candidatus Protofrankia datiscae</name>
    <dbReference type="NCBI Taxonomy" id="2716812"/>
    <lineage>
        <taxon>Bacteria</taxon>
        <taxon>Bacillati</taxon>
        <taxon>Actinomycetota</taxon>
        <taxon>Actinomycetes</taxon>
        <taxon>Frankiales</taxon>
        <taxon>Frankiaceae</taxon>
        <taxon>Protofrankia</taxon>
    </lineage>
</organism>
<gene>
    <name evidence="1" type="ordered locus">FsymDg_1266</name>
</gene>
<protein>
    <recommendedName>
        <fullName evidence="3">Protein phosphatase 2C-like protein</fullName>
    </recommendedName>
</protein>
<accession>F8B0C5</accession>
<name>F8B0C5_9ACTN</name>
<dbReference type="EMBL" id="CP002801">
    <property type="protein sequence ID" value="AEH08751.1"/>
    <property type="molecule type" value="Genomic_DNA"/>
</dbReference>
<sequence>MTARHMDVRVAELPAQVGQGQDRILVGNDVVIVLDGASGTDGLVSVAAYVDALGRRLLDTFECQPAAPLRSTLRTALAGTVQELDVRPGDSPSSTVSIIRSVADRVDVLVLGDTPVYVATRPDGVERIFDDRLMRLPVKYRPAALARLHTGAGFDDEHRRLLREMRHEKAPYLNAAGGYWIAEADPAAGCEALVRSFRAQDVRWAAVLTDGADDPMRHLHIDVGDVVGLSEAEMAVLLADLHRWEEHKDPQGQELPRFKCHDDKSIAVVTFR</sequence>
<dbReference type="STRING" id="656024.FsymDg_1266"/>
<dbReference type="Gene3D" id="3.60.40.10">
    <property type="entry name" value="PPM-type phosphatase domain"/>
    <property type="match status" value="1"/>
</dbReference>
<dbReference type="AlphaFoldDB" id="F8B0C5"/>
<dbReference type="InterPro" id="IPR036457">
    <property type="entry name" value="PPM-type-like_dom_sf"/>
</dbReference>
<dbReference type="HOGENOM" id="CLU_067299_0_0_11"/>
<evidence type="ECO:0008006" key="3">
    <source>
        <dbReference type="Google" id="ProtNLM"/>
    </source>
</evidence>
<reference evidence="1 2" key="1">
    <citation type="submission" date="2011-05" db="EMBL/GenBank/DDBJ databases">
        <title>Complete sequence of chromosome of Frankia symbiont of Datisca glomerata.</title>
        <authorList>
            <consortium name="US DOE Joint Genome Institute"/>
            <person name="Lucas S."/>
            <person name="Han J."/>
            <person name="Lapidus A."/>
            <person name="Cheng J.-F."/>
            <person name="Goodwin L."/>
            <person name="Pitluck S."/>
            <person name="Peters L."/>
            <person name="Mikhailova N."/>
            <person name="Chertkov O."/>
            <person name="Teshima H."/>
            <person name="Han C."/>
            <person name="Tapia R."/>
            <person name="Land M."/>
            <person name="Hauser L."/>
            <person name="Kyrpides N."/>
            <person name="Ivanova N."/>
            <person name="Pagani I."/>
            <person name="Berry A."/>
            <person name="Pawlowski K."/>
            <person name="Persson T."/>
            <person name="Vanden Heuvel B."/>
            <person name="Benson D."/>
            <person name="Woyke T."/>
        </authorList>
    </citation>
    <scope>NUCLEOTIDE SEQUENCE [LARGE SCALE GENOMIC DNA]</scope>
    <source>
        <strain evidence="2">4085684</strain>
    </source>
</reference>
<evidence type="ECO:0000313" key="2">
    <source>
        <dbReference type="Proteomes" id="UP000001549"/>
    </source>
</evidence>
<dbReference type="KEGG" id="fsy:FsymDg_1266"/>
<proteinExistence type="predicted"/>
<evidence type="ECO:0000313" key="1">
    <source>
        <dbReference type="EMBL" id="AEH08751.1"/>
    </source>
</evidence>
<dbReference type="eggNOG" id="COG0631">
    <property type="taxonomic scope" value="Bacteria"/>
</dbReference>